<dbReference type="InterPro" id="IPR036188">
    <property type="entry name" value="FAD/NAD-bd_sf"/>
</dbReference>
<accession>A0A1J9QX63</accession>
<evidence type="ECO:0000256" key="4">
    <source>
        <dbReference type="RuleBase" id="RU003968"/>
    </source>
</evidence>
<name>A0A1J9QX63_9EURO</name>
<evidence type="ECO:0000256" key="3">
    <source>
        <dbReference type="PIRSR" id="PIRSR000137-2"/>
    </source>
</evidence>
<evidence type="ECO:0000256" key="2">
    <source>
        <dbReference type="PIRSR" id="PIRSR000137-1"/>
    </source>
</evidence>
<dbReference type="PROSITE" id="PS00623">
    <property type="entry name" value="GMC_OXRED_1"/>
    <property type="match status" value="1"/>
</dbReference>
<dbReference type="InterPro" id="IPR012132">
    <property type="entry name" value="GMC_OxRdtase"/>
</dbReference>
<comment type="cofactor">
    <cofactor evidence="3">
        <name>FAD</name>
        <dbReference type="ChEBI" id="CHEBI:57692"/>
    </cofactor>
</comment>
<comment type="similarity">
    <text evidence="1 4">Belongs to the GMC oxidoreductase family.</text>
</comment>
<feature type="binding site" evidence="3">
    <location>
        <position position="231"/>
    </location>
    <ligand>
        <name>FAD</name>
        <dbReference type="ChEBI" id="CHEBI:57692"/>
    </ligand>
</feature>
<feature type="active site" description="Proton acceptor" evidence="2">
    <location>
        <position position="542"/>
    </location>
</feature>
<proteinExistence type="inferred from homology"/>
<evidence type="ECO:0000259" key="5">
    <source>
        <dbReference type="PROSITE" id="PS00623"/>
    </source>
</evidence>
<protein>
    <recommendedName>
        <fullName evidence="5 6">Glucose-methanol-choline oxidoreductase N-terminal domain-containing protein</fullName>
    </recommendedName>
</protein>
<keyword evidence="3 4" id="KW-0274">FAD</keyword>
<gene>
    <name evidence="7" type="ORF">ACJ73_03808</name>
</gene>
<feature type="binding site" evidence="3">
    <location>
        <begin position="93"/>
        <end position="96"/>
    </location>
    <ligand>
        <name>FAD</name>
        <dbReference type="ChEBI" id="CHEBI:57692"/>
    </ligand>
</feature>
<dbReference type="Proteomes" id="UP000242791">
    <property type="component" value="Unassembled WGS sequence"/>
</dbReference>
<evidence type="ECO:0000313" key="7">
    <source>
        <dbReference type="EMBL" id="OJD24827.1"/>
    </source>
</evidence>
<dbReference type="OrthoDB" id="269227at2759"/>
<comment type="caution">
    <text evidence="7">The sequence shown here is derived from an EMBL/GenBank/DDBJ whole genome shotgun (WGS) entry which is preliminary data.</text>
</comment>
<evidence type="ECO:0000259" key="6">
    <source>
        <dbReference type="PROSITE" id="PS00624"/>
    </source>
</evidence>
<dbReference type="VEuPathDB" id="FungiDB:ACJ73_03808"/>
<dbReference type="PANTHER" id="PTHR11552:SF134">
    <property type="entry name" value="GLUCOSE-METHANOL-CHOLINE OXIDOREDUCTASE N-TERMINAL DOMAIN-CONTAINING PROTEIN"/>
    <property type="match status" value="1"/>
</dbReference>
<evidence type="ECO:0000313" key="8">
    <source>
        <dbReference type="Proteomes" id="UP000242791"/>
    </source>
</evidence>
<dbReference type="SUPFAM" id="SSF51905">
    <property type="entry name" value="FAD/NAD(P)-binding domain"/>
    <property type="match status" value="1"/>
</dbReference>
<dbReference type="PROSITE" id="PS00624">
    <property type="entry name" value="GMC_OXRED_2"/>
    <property type="match status" value="1"/>
</dbReference>
<dbReference type="InterPro" id="IPR000172">
    <property type="entry name" value="GMC_OxRdtase_N"/>
</dbReference>
<dbReference type="AlphaFoldDB" id="A0A1J9QX63"/>
<dbReference type="Pfam" id="PF00732">
    <property type="entry name" value="GMC_oxred_N"/>
    <property type="match status" value="1"/>
</dbReference>
<sequence>MASIFDFIVVGSGPAGSAVASGLAGAPANPKVLLLEAGEDIEDRNLRVDGQRWLTFQNKNMNWGYKTVPQEHCNNRELDYSRGRGVGGSSTINFGVYSVGARDDYNEWARIVGDDSFDWEHIQSRFKKIETFHSEVPAGIDSKYASPNAADHGTSGPLHVGFAAEWERDIVPTLDIFEQAGFPLNPDHNSGNPIGMSVLINSAHKGLRSTAKDLLSGHPPGNLTIIANSPVQHVILEGKKAVGVVANGTRYLASKEVILSAGALDTPKILMHSGIGPKEQLEKFNIPVVLDAPAVGQGLRDHYFVPLINTVGRTNNDRRAFYGDKKVMDDALEQWKRDGTGPWSKFACECGVGWFKIDGLTQTKEFQDLPATEKEYLQKETVPHYEILTHFPIHWFVPDFPDSALDYTCLLVFLYNAQARGEVTLQSSDPNKPLRMDPKFLSHPFDRRAAIDSLRETLRVAKHPAYIKDKLAELAAPKSDSDEDLLEYWKQNISSSWHMKCTVKMGKAGDADAVVDCNYRLVGIDGLRVADMSVIPVLVSGHIQAAAYVTGATCAEKLIKEYYNYNLA</sequence>
<feature type="active site" description="Proton donor" evidence="2">
    <location>
        <position position="498"/>
    </location>
</feature>
<dbReference type="Pfam" id="PF05199">
    <property type="entry name" value="GMC_oxred_C"/>
    <property type="match status" value="1"/>
</dbReference>
<keyword evidence="8" id="KW-1185">Reference proteome</keyword>
<feature type="domain" description="Glucose-methanol-choline oxidoreductase N-terminal" evidence="5">
    <location>
        <begin position="83"/>
        <end position="106"/>
    </location>
</feature>
<keyword evidence="4" id="KW-0285">Flavoprotein</keyword>
<dbReference type="EMBL" id="LGTZ01000482">
    <property type="protein sequence ID" value="OJD24827.1"/>
    <property type="molecule type" value="Genomic_DNA"/>
</dbReference>
<dbReference type="PIRSF" id="PIRSF000137">
    <property type="entry name" value="Alcohol_oxidase"/>
    <property type="match status" value="1"/>
</dbReference>
<dbReference type="SUPFAM" id="SSF54373">
    <property type="entry name" value="FAD-linked reductases, C-terminal domain"/>
    <property type="match status" value="1"/>
</dbReference>
<evidence type="ECO:0000256" key="1">
    <source>
        <dbReference type="ARBA" id="ARBA00010790"/>
    </source>
</evidence>
<dbReference type="GO" id="GO:0050660">
    <property type="term" value="F:flavin adenine dinucleotide binding"/>
    <property type="evidence" value="ECO:0007669"/>
    <property type="project" value="InterPro"/>
</dbReference>
<organism evidence="7 8">
    <name type="scientific">Blastomyces percursus</name>
    <dbReference type="NCBI Taxonomy" id="1658174"/>
    <lineage>
        <taxon>Eukaryota</taxon>
        <taxon>Fungi</taxon>
        <taxon>Dikarya</taxon>
        <taxon>Ascomycota</taxon>
        <taxon>Pezizomycotina</taxon>
        <taxon>Eurotiomycetes</taxon>
        <taxon>Eurotiomycetidae</taxon>
        <taxon>Onygenales</taxon>
        <taxon>Ajellomycetaceae</taxon>
        <taxon>Blastomyces</taxon>
    </lineage>
</organism>
<feature type="domain" description="Glucose-methanol-choline oxidoreductase N-terminal" evidence="6">
    <location>
        <begin position="262"/>
        <end position="276"/>
    </location>
</feature>
<dbReference type="InterPro" id="IPR007867">
    <property type="entry name" value="GMC_OxRtase_C"/>
</dbReference>
<dbReference type="PANTHER" id="PTHR11552">
    <property type="entry name" value="GLUCOSE-METHANOL-CHOLINE GMC OXIDOREDUCTASE"/>
    <property type="match status" value="1"/>
</dbReference>
<dbReference type="Gene3D" id="3.50.50.60">
    <property type="entry name" value="FAD/NAD(P)-binding domain"/>
    <property type="match status" value="1"/>
</dbReference>
<dbReference type="GO" id="GO:0016614">
    <property type="term" value="F:oxidoreductase activity, acting on CH-OH group of donors"/>
    <property type="evidence" value="ECO:0007669"/>
    <property type="project" value="InterPro"/>
</dbReference>
<feature type="binding site" evidence="3">
    <location>
        <begin position="497"/>
        <end position="498"/>
    </location>
    <ligand>
        <name>FAD</name>
        <dbReference type="ChEBI" id="CHEBI:57692"/>
    </ligand>
</feature>
<dbReference type="Gene3D" id="3.30.560.10">
    <property type="entry name" value="Glucose Oxidase, domain 3"/>
    <property type="match status" value="1"/>
</dbReference>
<dbReference type="STRING" id="1658174.A0A1J9QX63"/>
<reference evidence="7 8" key="1">
    <citation type="submission" date="2015-08" db="EMBL/GenBank/DDBJ databases">
        <title>Emmonsia species relationships and genome sequence.</title>
        <authorList>
            <person name="Cuomo C.A."/>
            <person name="Schwartz I.S."/>
            <person name="Kenyon C."/>
            <person name="De Hoog G.S."/>
            <person name="Govender N.P."/>
            <person name="Botha A."/>
            <person name="Moreno L."/>
            <person name="De Vries M."/>
            <person name="Munoz J.F."/>
            <person name="Stielow J.B."/>
        </authorList>
    </citation>
    <scope>NUCLEOTIDE SEQUENCE [LARGE SCALE GENOMIC DNA]</scope>
    <source>
        <strain evidence="7 8">EI222</strain>
    </source>
</reference>